<evidence type="ECO:0000256" key="1">
    <source>
        <dbReference type="ARBA" id="ARBA00004498"/>
    </source>
</evidence>
<dbReference type="Proteomes" id="UP000820818">
    <property type="component" value="Linkage Group LG3"/>
</dbReference>
<evidence type="ECO:0000256" key="11">
    <source>
        <dbReference type="SAM" id="SignalP"/>
    </source>
</evidence>
<dbReference type="PANTHER" id="PTHR12027:SF72">
    <property type="entry name" value="PROTEIN WNT-6"/>
    <property type="match status" value="1"/>
</dbReference>
<evidence type="ECO:0000256" key="7">
    <source>
        <dbReference type="ARBA" id="ARBA00023157"/>
    </source>
</evidence>
<evidence type="ECO:0000256" key="3">
    <source>
        <dbReference type="ARBA" id="ARBA00022473"/>
    </source>
</evidence>
<keyword evidence="3 10" id="KW-0217">Developmental protein</keyword>
<dbReference type="GO" id="GO:0007517">
    <property type="term" value="P:muscle organ development"/>
    <property type="evidence" value="ECO:0007669"/>
    <property type="project" value="UniProtKB-ARBA"/>
</dbReference>
<comment type="similarity">
    <text evidence="2 10">Belongs to the Wnt family.</text>
</comment>
<sequence>MRLWSASLICLLVGIVLHVCAVDVWWASASQAMMMEPMRLCRQRRVRQHLERTSLNDNGRHERLKSRQVEICRKEPKVLQEIVKGAQLGTKECQHQFRNRRWNCTTARKSLRKVIARDTRETAFVNAVVAAGVTYTVTQACSSGHLLQCTCDKTMKGLSADGQWEWGGCADNVQHGYKKSREFMDAKYRKRSDLKTQVMLHNNEAGRLSVKNFMRTECKCHGLSGSCTLRTCWRKLPLFRDVATRLKEKFDGAAKVIPGNDGKTIIPEVASIKPPGREDLIYSEESPDFCNPDRVTGSLGTAGRVCNSTSPGVEGCELLCCGRGYETRTTKTRVNCHCRFKWCCEVTCKVCTVKKHINTCR</sequence>
<dbReference type="Gene3D" id="3.30.2460.20">
    <property type="match status" value="1"/>
</dbReference>
<keyword evidence="8" id="KW-0325">Glycoprotein</keyword>
<keyword evidence="7" id="KW-1015">Disulfide bond</keyword>
<evidence type="ECO:0000313" key="12">
    <source>
        <dbReference type="EMBL" id="KAI9561652.1"/>
    </source>
</evidence>
<dbReference type="GO" id="GO:0005125">
    <property type="term" value="F:cytokine activity"/>
    <property type="evidence" value="ECO:0007669"/>
    <property type="project" value="TreeGrafter"/>
</dbReference>
<feature type="chain" id="PRO_5041970055" description="Protein Wnt" evidence="11">
    <location>
        <begin position="22"/>
        <end position="361"/>
    </location>
</feature>
<reference evidence="12 13" key="1">
    <citation type="submission" date="2022-05" db="EMBL/GenBank/DDBJ databases">
        <title>A multi-omics perspective on studying reproductive biology in Daphnia sinensis.</title>
        <authorList>
            <person name="Jia J."/>
        </authorList>
    </citation>
    <scope>NUCLEOTIDE SEQUENCE [LARGE SCALE GENOMIC DNA]</scope>
    <source>
        <strain evidence="12 13">WSL</strain>
    </source>
</reference>
<protein>
    <recommendedName>
        <fullName evidence="10">Protein Wnt</fullName>
    </recommendedName>
</protein>
<proteinExistence type="inferred from homology"/>
<dbReference type="CDD" id="cd19338">
    <property type="entry name" value="Wnt_Wnt6"/>
    <property type="match status" value="1"/>
</dbReference>
<dbReference type="GO" id="GO:0005109">
    <property type="term" value="F:frizzled binding"/>
    <property type="evidence" value="ECO:0007669"/>
    <property type="project" value="TreeGrafter"/>
</dbReference>
<comment type="caution">
    <text evidence="12">The sequence shown here is derived from an EMBL/GenBank/DDBJ whole genome shotgun (WGS) entry which is preliminary data.</text>
</comment>
<dbReference type="InterPro" id="IPR043158">
    <property type="entry name" value="Wnt_C"/>
</dbReference>
<dbReference type="GO" id="GO:0030182">
    <property type="term" value="P:neuron differentiation"/>
    <property type="evidence" value="ECO:0007669"/>
    <property type="project" value="TreeGrafter"/>
</dbReference>
<evidence type="ECO:0000256" key="6">
    <source>
        <dbReference type="ARBA" id="ARBA00022687"/>
    </source>
</evidence>
<evidence type="ECO:0000256" key="9">
    <source>
        <dbReference type="ARBA" id="ARBA00023288"/>
    </source>
</evidence>
<dbReference type="PROSITE" id="PS00246">
    <property type="entry name" value="WNT1"/>
    <property type="match status" value="1"/>
</dbReference>
<dbReference type="GO" id="GO:0045165">
    <property type="term" value="P:cell fate commitment"/>
    <property type="evidence" value="ECO:0007669"/>
    <property type="project" value="TreeGrafter"/>
</dbReference>
<keyword evidence="6 10" id="KW-0879">Wnt signaling pathway</keyword>
<comment type="function">
    <text evidence="10">Ligand for members of the frizzled family of seven transmembrane receptors.</text>
</comment>
<dbReference type="AlphaFoldDB" id="A0AAD5KYQ5"/>
<evidence type="ECO:0000256" key="8">
    <source>
        <dbReference type="ARBA" id="ARBA00023180"/>
    </source>
</evidence>
<evidence type="ECO:0000256" key="4">
    <source>
        <dbReference type="ARBA" id="ARBA00022525"/>
    </source>
</evidence>
<dbReference type="PRINTS" id="PR01349">
    <property type="entry name" value="WNTPROTEIN"/>
</dbReference>
<dbReference type="SMART" id="SM00097">
    <property type="entry name" value="WNT1"/>
    <property type="match status" value="1"/>
</dbReference>
<dbReference type="GO" id="GO:0005615">
    <property type="term" value="C:extracellular space"/>
    <property type="evidence" value="ECO:0007669"/>
    <property type="project" value="TreeGrafter"/>
</dbReference>
<dbReference type="EMBL" id="WJBH02000003">
    <property type="protein sequence ID" value="KAI9561652.1"/>
    <property type="molecule type" value="Genomic_DNA"/>
</dbReference>
<comment type="subcellular location">
    <subcellularLocation>
        <location evidence="1 10">Secreted</location>
        <location evidence="1 10">Extracellular space</location>
        <location evidence="1 10">Extracellular matrix</location>
    </subcellularLocation>
</comment>
<evidence type="ECO:0000313" key="13">
    <source>
        <dbReference type="Proteomes" id="UP000820818"/>
    </source>
</evidence>
<name>A0AAD5KYQ5_9CRUS</name>
<dbReference type="PANTHER" id="PTHR12027">
    <property type="entry name" value="WNT RELATED"/>
    <property type="match status" value="1"/>
</dbReference>
<dbReference type="GO" id="GO:0060070">
    <property type="term" value="P:canonical Wnt signaling pathway"/>
    <property type="evidence" value="ECO:0007669"/>
    <property type="project" value="TreeGrafter"/>
</dbReference>
<keyword evidence="5" id="KW-0272">Extracellular matrix</keyword>
<evidence type="ECO:0000256" key="5">
    <source>
        <dbReference type="ARBA" id="ARBA00022530"/>
    </source>
</evidence>
<evidence type="ECO:0000256" key="10">
    <source>
        <dbReference type="RuleBase" id="RU003500"/>
    </source>
</evidence>
<dbReference type="InterPro" id="IPR005817">
    <property type="entry name" value="Wnt"/>
</dbReference>
<keyword evidence="11" id="KW-0732">Signal</keyword>
<keyword evidence="9" id="KW-0449">Lipoprotein</keyword>
<dbReference type="FunFam" id="3.30.2460.20:FF:000001">
    <property type="entry name" value="Wnt homolog"/>
    <property type="match status" value="1"/>
</dbReference>
<gene>
    <name evidence="12" type="ORF">GHT06_012612</name>
</gene>
<accession>A0AAD5KYQ5</accession>
<keyword evidence="13" id="KW-1185">Reference proteome</keyword>
<dbReference type="Pfam" id="PF00110">
    <property type="entry name" value="wnt"/>
    <property type="match status" value="1"/>
</dbReference>
<dbReference type="InterPro" id="IPR009143">
    <property type="entry name" value="Wnt6"/>
</dbReference>
<evidence type="ECO:0000256" key="2">
    <source>
        <dbReference type="ARBA" id="ARBA00005683"/>
    </source>
</evidence>
<dbReference type="InterPro" id="IPR018161">
    <property type="entry name" value="Wnt_CS"/>
</dbReference>
<organism evidence="12 13">
    <name type="scientific">Daphnia sinensis</name>
    <dbReference type="NCBI Taxonomy" id="1820382"/>
    <lineage>
        <taxon>Eukaryota</taxon>
        <taxon>Metazoa</taxon>
        <taxon>Ecdysozoa</taxon>
        <taxon>Arthropoda</taxon>
        <taxon>Crustacea</taxon>
        <taxon>Branchiopoda</taxon>
        <taxon>Diplostraca</taxon>
        <taxon>Cladocera</taxon>
        <taxon>Anomopoda</taxon>
        <taxon>Daphniidae</taxon>
        <taxon>Daphnia</taxon>
        <taxon>Daphnia similis group</taxon>
    </lineage>
</organism>
<keyword evidence="4" id="KW-0964">Secreted</keyword>
<dbReference type="GO" id="GO:0000902">
    <property type="term" value="P:cell morphogenesis"/>
    <property type="evidence" value="ECO:0007669"/>
    <property type="project" value="UniProtKB-ARBA"/>
</dbReference>
<feature type="signal peptide" evidence="11">
    <location>
        <begin position="1"/>
        <end position="21"/>
    </location>
</feature>